<keyword evidence="2" id="KW-0449">Lipoprotein</keyword>
<evidence type="ECO:0000313" key="2">
    <source>
        <dbReference type="EMBL" id="QNI34990.1"/>
    </source>
</evidence>
<keyword evidence="1" id="KW-0732">Signal</keyword>
<dbReference type="KEGG" id="adin:H7849_14195"/>
<dbReference type="CDD" id="cd16325">
    <property type="entry name" value="LolA"/>
    <property type="match status" value="1"/>
</dbReference>
<organism evidence="2 3">
    <name type="scientific">Alloacidobacterium dinghuense</name>
    <dbReference type="NCBI Taxonomy" id="2763107"/>
    <lineage>
        <taxon>Bacteria</taxon>
        <taxon>Pseudomonadati</taxon>
        <taxon>Acidobacteriota</taxon>
        <taxon>Terriglobia</taxon>
        <taxon>Terriglobales</taxon>
        <taxon>Acidobacteriaceae</taxon>
        <taxon>Alloacidobacterium</taxon>
    </lineage>
</organism>
<dbReference type="PANTHER" id="PTHR35869:SF1">
    <property type="entry name" value="OUTER-MEMBRANE LIPOPROTEIN CARRIER PROTEIN"/>
    <property type="match status" value="1"/>
</dbReference>
<accession>A0A7G8BR20</accession>
<dbReference type="Pfam" id="PF03548">
    <property type="entry name" value="LolA"/>
    <property type="match status" value="1"/>
</dbReference>
<gene>
    <name evidence="2" type="ORF">H7849_14195</name>
</gene>
<dbReference type="AlphaFoldDB" id="A0A7G8BR20"/>
<dbReference type="EMBL" id="CP060394">
    <property type="protein sequence ID" value="QNI34990.1"/>
    <property type="molecule type" value="Genomic_DNA"/>
</dbReference>
<dbReference type="Gene3D" id="2.50.20.10">
    <property type="entry name" value="Lipoprotein localisation LolA/LolB/LppX"/>
    <property type="match status" value="1"/>
</dbReference>
<dbReference type="SUPFAM" id="SSF89392">
    <property type="entry name" value="Prokaryotic lipoproteins and lipoprotein localization factors"/>
    <property type="match status" value="1"/>
</dbReference>
<reference evidence="2 3" key="1">
    <citation type="submission" date="2020-08" db="EMBL/GenBank/DDBJ databases">
        <title>Edaphobacter telluris sp. nov. and Acidobacterium dinghuensis sp. nov., two acidobacteria isolated from forest soil.</title>
        <authorList>
            <person name="Fu J."/>
            <person name="Qiu L."/>
        </authorList>
    </citation>
    <scope>NUCLEOTIDE SEQUENCE [LARGE SCALE GENOMIC DNA]</scope>
    <source>
        <strain evidence="2">4Y35</strain>
    </source>
</reference>
<dbReference type="InterPro" id="IPR029046">
    <property type="entry name" value="LolA/LolB/LppX"/>
</dbReference>
<dbReference type="PANTHER" id="PTHR35869">
    <property type="entry name" value="OUTER-MEMBRANE LIPOPROTEIN CARRIER PROTEIN"/>
    <property type="match status" value="1"/>
</dbReference>
<proteinExistence type="predicted"/>
<keyword evidence="3" id="KW-1185">Reference proteome</keyword>
<sequence length="210" mass="23162">MLILILTISAAQLHAQTPTAQSQAERIDRHYNALHSLSVHFTQKYDGMGMHRQESGTLLLKKPGKMRWTYNQPAGKLFVLDGDNAYFYSPGDMEIPRVTAKKLDDLRSPLRFLLGHTQLAKELTNLQINPAENGAFTLSGIPKNMEQRIASFTLTASAAGVIQSMRIEETDGAINLFTFSDEQPNAPATDADFVFHAPAGTHIIEGMPPV</sequence>
<evidence type="ECO:0000313" key="3">
    <source>
        <dbReference type="Proteomes" id="UP000515312"/>
    </source>
</evidence>
<name>A0A7G8BR20_9BACT</name>
<evidence type="ECO:0000256" key="1">
    <source>
        <dbReference type="ARBA" id="ARBA00022729"/>
    </source>
</evidence>
<protein>
    <submittedName>
        <fullName evidence="2">Outer membrane lipoprotein carrier protein LolA</fullName>
    </submittedName>
</protein>
<dbReference type="Proteomes" id="UP000515312">
    <property type="component" value="Chromosome"/>
</dbReference>
<dbReference type="InterPro" id="IPR004564">
    <property type="entry name" value="OM_lipoprot_carrier_LolA-like"/>
</dbReference>